<organism evidence="2 3">
    <name type="scientific">Amborella trichopoda</name>
    <dbReference type="NCBI Taxonomy" id="13333"/>
    <lineage>
        <taxon>Eukaryota</taxon>
        <taxon>Viridiplantae</taxon>
        <taxon>Streptophyta</taxon>
        <taxon>Embryophyta</taxon>
        <taxon>Tracheophyta</taxon>
        <taxon>Spermatophyta</taxon>
        <taxon>Magnoliopsida</taxon>
        <taxon>Amborellales</taxon>
        <taxon>Amborellaceae</taxon>
        <taxon>Amborella</taxon>
    </lineage>
</organism>
<dbReference type="Proteomes" id="UP000017836">
    <property type="component" value="Unassembled WGS sequence"/>
</dbReference>
<feature type="compositionally biased region" description="Gly residues" evidence="1">
    <location>
        <begin position="63"/>
        <end position="82"/>
    </location>
</feature>
<accession>W1Q096</accession>
<gene>
    <name evidence="2" type="ORF">AMTR_s00041p00089040</name>
</gene>
<evidence type="ECO:0000256" key="1">
    <source>
        <dbReference type="SAM" id="MobiDB-lite"/>
    </source>
</evidence>
<proteinExistence type="predicted"/>
<evidence type="ECO:0000313" key="2">
    <source>
        <dbReference type="EMBL" id="ERN13320.1"/>
    </source>
</evidence>
<keyword evidence="3" id="KW-1185">Reference proteome</keyword>
<protein>
    <submittedName>
        <fullName evidence="2">Uncharacterized protein</fullName>
    </submittedName>
</protein>
<dbReference type="AlphaFoldDB" id="W1Q096"/>
<sequence length="104" mass="10434">MRGGAAWAATLSCELMEGGKAVDREAMKLRPRGTSRSRRSRGKGGWDLEGWASAAGGEARVEGGSGGFRVGTGSGGLTGGREGVAPPKLVELLGDGGLGVGYEA</sequence>
<dbReference type="HOGENOM" id="CLU_2253723_0_0_1"/>
<feature type="region of interest" description="Disordered" evidence="1">
    <location>
        <begin position="25"/>
        <end position="85"/>
    </location>
</feature>
<reference evidence="3" key="1">
    <citation type="journal article" date="2013" name="Science">
        <title>The Amborella genome and the evolution of flowering plants.</title>
        <authorList>
            <consortium name="Amborella Genome Project"/>
        </authorList>
    </citation>
    <scope>NUCLEOTIDE SEQUENCE [LARGE SCALE GENOMIC DNA]</scope>
</reference>
<feature type="compositionally biased region" description="Basic residues" evidence="1">
    <location>
        <begin position="29"/>
        <end position="42"/>
    </location>
</feature>
<evidence type="ECO:0000313" key="3">
    <source>
        <dbReference type="Proteomes" id="UP000017836"/>
    </source>
</evidence>
<name>W1Q096_AMBTC</name>
<dbReference type="EMBL" id="KI392588">
    <property type="protein sequence ID" value="ERN13320.1"/>
    <property type="molecule type" value="Genomic_DNA"/>
</dbReference>
<dbReference type="Gramene" id="ERN13320">
    <property type="protein sequence ID" value="ERN13320"/>
    <property type="gene ID" value="AMTR_s00041p00089040"/>
</dbReference>